<reference evidence="2" key="1">
    <citation type="submission" date="2012-11" db="EMBL/GenBank/DDBJ databases">
        <title>Permanent draft genomes of Rhodopirellula europaea strain SH398 and 6C.</title>
        <authorList>
            <person name="Richter M."/>
            <person name="Richter-Heitmann T."/>
            <person name="Frank C."/>
            <person name="Harder J."/>
            <person name="Glockner F.O."/>
        </authorList>
    </citation>
    <scope>NUCLEOTIDE SEQUENCE</scope>
    <source>
        <strain evidence="2">6C</strain>
    </source>
</reference>
<evidence type="ECO:0000256" key="1">
    <source>
        <dbReference type="SAM" id="Phobius"/>
    </source>
</evidence>
<dbReference type="PATRIC" id="fig|1263867.3.peg.4923"/>
<proteinExistence type="predicted"/>
<comment type="caution">
    <text evidence="2">The sequence shown here is derived from an EMBL/GenBank/DDBJ whole genome shotgun (WGS) entry which is preliminary data.</text>
</comment>
<sequence length="128" mass="13854">MWYIAYSALAGAFASIPWLTHLPALGLVAILAGCVIGGLIFRIRSRSWPHDPKVRHRQLLYSLIAVSFPPAGLFVLAGPNAQGFGIILLGAALGAFVACGIFVSGTRRYSMVNERLRQIETNDQSTIE</sequence>
<evidence type="ECO:0000313" key="3">
    <source>
        <dbReference type="Proteomes" id="UP000011529"/>
    </source>
</evidence>
<dbReference type="AlphaFoldDB" id="M2AYZ5"/>
<dbReference type="Proteomes" id="UP000011529">
    <property type="component" value="Unassembled WGS sequence"/>
</dbReference>
<keyword evidence="1" id="KW-0472">Membrane</keyword>
<dbReference type="EMBL" id="ANMO01000211">
    <property type="protein sequence ID" value="EMB14783.1"/>
    <property type="molecule type" value="Genomic_DNA"/>
</dbReference>
<evidence type="ECO:0000313" key="2">
    <source>
        <dbReference type="EMBL" id="EMB14783.1"/>
    </source>
</evidence>
<keyword evidence="1" id="KW-0812">Transmembrane</keyword>
<feature type="transmembrane region" description="Helical" evidence="1">
    <location>
        <begin position="59"/>
        <end position="78"/>
    </location>
</feature>
<reference evidence="2" key="2">
    <citation type="journal article" date="2013" name="Mar. Genomics">
        <title>Expression of sulfatases in Rhodopirellula baltica and the diversity of sulfatases in the genus Rhodopirellula.</title>
        <authorList>
            <person name="Wegner C.E."/>
            <person name="Richter-Heitmann T."/>
            <person name="Klindworth A."/>
            <person name="Klockow C."/>
            <person name="Richter M."/>
            <person name="Achstetter T."/>
            <person name="Glockner F.O."/>
            <person name="Harder J."/>
        </authorList>
    </citation>
    <scope>NUCLEOTIDE SEQUENCE [LARGE SCALE GENOMIC DNA]</scope>
    <source>
        <strain evidence="2">6C</strain>
    </source>
</reference>
<keyword evidence="1" id="KW-1133">Transmembrane helix</keyword>
<feature type="transmembrane region" description="Helical" evidence="1">
    <location>
        <begin position="24"/>
        <end position="43"/>
    </location>
</feature>
<accession>M2AYZ5</accession>
<protein>
    <submittedName>
        <fullName evidence="2">Putative membrane protein</fullName>
    </submittedName>
</protein>
<keyword evidence="3" id="KW-1185">Reference proteome</keyword>
<name>M2AYZ5_9BACT</name>
<organism evidence="2 3">
    <name type="scientific">Rhodopirellula europaea 6C</name>
    <dbReference type="NCBI Taxonomy" id="1263867"/>
    <lineage>
        <taxon>Bacteria</taxon>
        <taxon>Pseudomonadati</taxon>
        <taxon>Planctomycetota</taxon>
        <taxon>Planctomycetia</taxon>
        <taxon>Pirellulales</taxon>
        <taxon>Pirellulaceae</taxon>
        <taxon>Rhodopirellula</taxon>
    </lineage>
</organism>
<gene>
    <name evidence="2" type="ORF">RE6C_04590</name>
</gene>
<feature type="transmembrane region" description="Helical" evidence="1">
    <location>
        <begin position="84"/>
        <end position="105"/>
    </location>
</feature>